<dbReference type="GO" id="GO:0003735">
    <property type="term" value="F:structural constituent of ribosome"/>
    <property type="evidence" value="ECO:0007669"/>
    <property type="project" value="InterPro"/>
</dbReference>
<feature type="compositionally biased region" description="Low complexity" evidence="4">
    <location>
        <begin position="46"/>
        <end position="57"/>
    </location>
</feature>
<dbReference type="InterPro" id="IPR023442">
    <property type="entry name" value="Ribosomal_eL24_CS"/>
</dbReference>
<feature type="region of interest" description="Disordered" evidence="4">
    <location>
        <begin position="105"/>
        <end position="131"/>
    </location>
</feature>
<evidence type="ECO:0000256" key="3">
    <source>
        <dbReference type="ARBA" id="ARBA00023274"/>
    </source>
</evidence>
<evidence type="ECO:0000256" key="4">
    <source>
        <dbReference type="SAM" id="MobiDB-lite"/>
    </source>
</evidence>
<name>A0A438MX15_EXOME</name>
<dbReference type="GO" id="GO:0002181">
    <property type="term" value="P:cytoplasmic translation"/>
    <property type="evidence" value="ECO:0007669"/>
    <property type="project" value="TreeGrafter"/>
</dbReference>
<dbReference type="Gene3D" id="6.10.250.1270">
    <property type="match status" value="1"/>
</dbReference>
<dbReference type="GO" id="GO:0003729">
    <property type="term" value="F:mRNA binding"/>
    <property type="evidence" value="ECO:0007669"/>
    <property type="project" value="TreeGrafter"/>
</dbReference>
<dbReference type="VEuPathDB" id="FungiDB:PV10_05767"/>
<dbReference type="PROSITE" id="PS01073">
    <property type="entry name" value="RIBOSOMAL_L24E"/>
    <property type="match status" value="1"/>
</dbReference>
<dbReference type="Proteomes" id="UP000288859">
    <property type="component" value="Unassembled WGS sequence"/>
</dbReference>
<feature type="region of interest" description="Disordered" evidence="4">
    <location>
        <begin position="414"/>
        <end position="440"/>
    </location>
</feature>
<feature type="compositionally biased region" description="Polar residues" evidence="4">
    <location>
        <begin position="414"/>
        <end position="438"/>
    </location>
</feature>
<feature type="compositionally biased region" description="Polar residues" evidence="4">
    <location>
        <begin position="313"/>
        <end position="339"/>
    </location>
</feature>
<dbReference type="FunFam" id="2.30.170.20:FF:000002">
    <property type="entry name" value="60S ribosomal protein L24"/>
    <property type="match status" value="1"/>
</dbReference>
<dbReference type="PANTHER" id="PTHR10792">
    <property type="entry name" value="60S RIBOSOMAL PROTEIN L24"/>
    <property type="match status" value="1"/>
</dbReference>
<feature type="compositionally biased region" description="Basic and acidic residues" evidence="4">
    <location>
        <begin position="58"/>
        <end position="67"/>
    </location>
</feature>
<dbReference type="GO" id="GO:0022625">
    <property type="term" value="C:cytosolic large ribosomal subunit"/>
    <property type="evidence" value="ECO:0007669"/>
    <property type="project" value="TreeGrafter"/>
</dbReference>
<comment type="caution">
    <text evidence="6">The sequence shown here is derived from an EMBL/GenBank/DDBJ whole genome shotgun (WGS) entry which is preliminary data.</text>
</comment>
<comment type="similarity">
    <text evidence="1">Belongs to the eukaryotic ribosomal protein eL24 family.</text>
</comment>
<dbReference type="OrthoDB" id="4146419at2759"/>
<evidence type="ECO:0000256" key="1">
    <source>
        <dbReference type="ARBA" id="ARBA00005647"/>
    </source>
</evidence>
<evidence type="ECO:0000313" key="6">
    <source>
        <dbReference type="EMBL" id="RVX68296.1"/>
    </source>
</evidence>
<dbReference type="InterPro" id="IPR056366">
    <property type="entry name" value="Ribosomal_eL24"/>
</dbReference>
<dbReference type="VEuPathDB" id="FungiDB:PV10_05766"/>
<organism evidence="6 7">
    <name type="scientific">Exophiala mesophila</name>
    <name type="common">Black yeast-like fungus</name>
    <dbReference type="NCBI Taxonomy" id="212818"/>
    <lineage>
        <taxon>Eukaryota</taxon>
        <taxon>Fungi</taxon>
        <taxon>Dikarya</taxon>
        <taxon>Ascomycota</taxon>
        <taxon>Pezizomycotina</taxon>
        <taxon>Eurotiomycetes</taxon>
        <taxon>Chaetothyriomycetidae</taxon>
        <taxon>Chaetothyriales</taxon>
        <taxon>Herpotrichiellaceae</taxon>
        <taxon>Exophiala</taxon>
    </lineage>
</organism>
<feature type="region of interest" description="Disordered" evidence="4">
    <location>
        <begin position="699"/>
        <end position="756"/>
    </location>
</feature>
<feature type="compositionally biased region" description="Polar residues" evidence="4">
    <location>
        <begin position="105"/>
        <end position="127"/>
    </location>
</feature>
<dbReference type="PANTHER" id="PTHR10792:SF1">
    <property type="entry name" value="RIBOSOMAL PROTEIN L24"/>
    <property type="match status" value="1"/>
</dbReference>
<feature type="domain" description="Large ribosomal subunit protein eL24-related N-terminal" evidence="5">
    <location>
        <begin position="596"/>
        <end position="661"/>
    </location>
</feature>
<dbReference type="EMBL" id="NAJM01000039">
    <property type="protein sequence ID" value="RVX68296.1"/>
    <property type="molecule type" value="Genomic_DNA"/>
</dbReference>
<evidence type="ECO:0000313" key="7">
    <source>
        <dbReference type="Proteomes" id="UP000288859"/>
    </source>
</evidence>
<accession>A0A438MX15</accession>
<feature type="region of interest" description="Disordered" evidence="4">
    <location>
        <begin position="1"/>
        <end position="71"/>
    </location>
</feature>
<keyword evidence="3" id="KW-0687">Ribonucleoprotein</keyword>
<dbReference type="InterPro" id="IPR000988">
    <property type="entry name" value="Ribosomal_eL24-rel_N"/>
</dbReference>
<dbReference type="CDD" id="cd00472">
    <property type="entry name" value="Ribosomal_L24e_L24"/>
    <property type="match status" value="1"/>
</dbReference>
<dbReference type="Pfam" id="PF01246">
    <property type="entry name" value="Ribosomal_L24e"/>
    <property type="match status" value="1"/>
</dbReference>
<protein>
    <recommendedName>
        <fullName evidence="5">Large ribosomal subunit protein eL24-related N-terminal domain-containing protein</fullName>
    </recommendedName>
</protein>
<dbReference type="Gene3D" id="2.30.170.20">
    <property type="entry name" value="Ribosomal protein L24e"/>
    <property type="match status" value="1"/>
</dbReference>
<evidence type="ECO:0000259" key="5">
    <source>
        <dbReference type="Pfam" id="PF01246"/>
    </source>
</evidence>
<feature type="compositionally biased region" description="Polar residues" evidence="4">
    <location>
        <begin position="1"/>
        <end position="10"/>
    </location>
</feature>
<feature type="compositionally biased region" description="Basic and acidic residues" evidence="4">
    <location>
        <begin position="699"/>
        <end position="724"/>
    </location>
</feature>
<reference evidence="6 7" key="1">
    <citation type="submission" date="2017-03" db="EMBL/GenBank/DDBJ databases">
        <title>Genomes of endolithic fungi from Antarctica.</title>
        <authorList>
            <person name="Coleine C."/>
            <person name="Masonjones S."/>
            <person name="Stajich J.E."/>
        </authorList>
    </citation>
    <scope>NUCLEOTIDE SEQUENCE [LARGE SCALE GENOMIC DNA]</scope>
    <source>
        <strain evidence="6 7">CCFEE 6314</strain>
    </source>
</reference>
<dbReference type="InterPro" id="IPR038630">
    <property type="entry name" value="L24e/L24_sf"/>
</dbReference>
<feature type="region of interest" description="Disordered" evidence="4">
    <location>
        <begin position="302"/>
        <end position="340"/>
    </location>
</feature>
<gene>
    <name evidence="6" type="ORF">B0A52_07299</name>
</gene>
<keyword evidence="2" id="KW-0689">Ribosomal protein</keyword>
<dbReference type="AlphaFoldDB" id="A0A438MX15"/>
<sequence>MIVASKSSAESARGDGAISSPLSTLPFPKSPRTPGGSLRRLANKISFSSLSSRGRLRPSQEQERVTEAGHVQSSLIQARRASLKTLSIVTTAFDQLDFDPHSAIETLQTPPTATPLSHSPSVTMSTDSPRDRSIIDNMERFGKQVEPFPEVFTTRALAIKERLLKKANENLHNPNYFPDPPPDMFRDQLAQLNARNSAGQDREEDEKTIRAAKSFTQLRPLDELSLADRASTPCQSSSFNEDADHDVPRVINAPFTSLINLAPPDPSQHPSFHPNPPLSTSGAPLMITTSSAEEIRKWAQLKRKHESEKWKTPRTSVESPNTVSNPFTTPTSGSRSPMPTNLAKVPSLDEANKLFLGGHTLSKISLGHPDNMGSGGNDRLQGSLGKTSLARTSFGADHEEADIREILSDTSPLIFTTPKTSRTPNESFRSEATTFTSEGSEKKTGLRKMSKFFKSKADKSEGAGTQEFLVTTNFQRPDLEHYLRRTSNCWSRDYYESDPKPRHPYTAKGWYSRNLRCTTCLETCCAVCDRACCAYKAAVMAMEIHSNHPENLKVAEDRVLEITKVFPYGREAPTFLQCTKDDETGCGQMHPHSSKMRTYDDTFSGTKIYPGKGKLYVRGDSKIFRFQNGKTESLFLQRKNPRRIAWTTLFRRQHKKGISEEVAKKRTRRTVKHQRAIVGASLDVIKERRTQRPEARAAARQAAIKESKEKKTAAESKKKAEKAKTAANAARGQIRGGISSKQQSKGAQMKVQANTR</sequence>
<evidence type="ECO:0000256" key="2">
    <source>
        <dbReference type="ARBA" id="ARBA00022980"/>
    </source>
</evidence>
<proteinExistence type="inferred from homology"/>
<dbReference type="SUPFAM" id="SSF57716">
    <property type="entry name" value="Glucocorticoid receptor-like (DNA-binding domain)"/>
    <property type="match status" value="1"/>
</dbReference>
<feature type="compositionally biased region" description="Polar residues" evidence="4">
    <location>
        <begin position="739"/>
        <end position="756"/>
    </location>
</feature>